<evidence type="ECO:0000256" key="1">
    <source>
        <dbReference type="SAM" id="MobiDB-lite"/>
    </source>
</evidence>
<feature type="region of interest" description="Disordered" evidence="1">
    <location>
        <begin position="227"/>
        <end position="246"/>
    </location>
</feature>
<dbReference type="EMBL" id="CP042906">
    <property type="protein sequence ID" value="QEX16986.1"/>
    <property type="molecule type" value="Genomic_DNA"/>
</dbReference>
<sequence length="246" mass="26757">MTDQPRRLAVLIDAENAQAALLNELFAEIAKYGVASVKRAYGDFTSTNLNAWKAALLKHSIKPVQQFNNTVRKNASDIALVIDAMDLVHSKRFDGFCIVSSDSDFTGLASRIREEGLTVYGLGEKKTPSSFVEACDKFIYTEILKGPARTSAGRKEAVPAPKAVALPAEILTILQDAVDSASDDSGWANLGRVGHIVGNRLPDFDSRSYGQKTLTALLEASGEFELQRRGPKGGQQHVVVRVKPKR</sequence>
<dbReference type="Gene3D" id="3.40.50.1010">
    <property type="entry name" value="5'-nuclease"/>
    <property type="match status" value="1"/>
</dbReference>
<name>A0A5J6MQ77_9PROT</name>
<organism evidence="3 4">
    <name type="scientific">Hypericibacter terrae</name>
    <dbReference type="NCBI Taxonomy" id="2602015"/>
    <lineage>
        <taxon>Bacteria</taxon>
        <taxon>Pseudomonadati</taxon>
        <taxon>Pseudomonadota</taxon>
        <taxon>Alphaproteobacteria</taxon>
        <taxon>Rhodospirillales</taxon>
        <taxon>Dongiaceae</taxon>
        <taxon>Hypericibacter</taxon>
    </lineage>
</organism>
<dbReference type="AlphaFoldDB" id="A0A5J6MQ77"/>
<evidence type="ECO:0000259" key="2">
    <source>
        <dbReference type="PROSITE" id="PS51644"/>
    </source>
</evidence>
<keyword evidence="4" id="KW-1185">Reference proteome</keyword>
<dbReference type="GO" id="GO:0004540">
    <property type="term" value="F:RNA nuclease activity"/>
    <property type="evidence" value="ECO:0007669"/>
    <property type="project" value="InterPro"/>
</dbReference>
<dbReference type="CDD" id="cd11297">
    <property type="entry name" value="PIN_LabA-like_N_1"/>
    <property type="match status" value="1"/>
</dbReference>
<evidence type="ECO:0000313" key="3">
    <source>
        <dbReference type="EMBL" id="QEX16986.1"/>
    </source>
</evidence>
<gene>
    <name evidence="3" type="ORF">FRZ44_22820</name>
</gene>
<dbReference type="CDD" id="cd10146">
    <property type="entry name" value="LabA_like_C"/>
    <property type="match status" value="1"/>
</dbReference>
<dbReference type="InterPro" id="IPR041966">
    <property type="entry name" value="LOTUS-like"/>
</dbReference>
<dbReference type="PANTHER" id="PTHR35811:SF1">
    <property type="entry name" value="HTH OST-TYPE DOMAIN-CONTAINING PROTEIN"/>
    <property type="match status" value="1"/>
</dbReference>
<dbReference type="PANTHER" id="PTHR35811">
    <property type="entry name" value="SLR1870 PROTEIN"/>
    <property type="match status" value="1"/>
</dbReference>
<dbReference type="RefSeq" id="WP_151177278.1">
    <property type="nucleotide sequence ID" value="NZ_CP042906.1"/>
</dbReference>
<reference evidence="3 4" key="1">
    <citation type="submission" date="2019-08" db="EMBL/GenBank/DDBJ databases">
        <title>Hyperibacter terrae gen. nov., sp. nov. and Hyperibacter viscosus sp. nov., two new members in the family Rhodospirillaceae isolated from the rhizosphere of Hypericum perforatum.</title>
        <authorList>
            <person name="Noviana Z."/>
        </authorList>
    </citation>
    <scope>NUCLEOTIDE SEQUENCE [LARGE SCALE GENOMIC DNA]</scope>
    <source>
        <strain evidence="3 4">R5913</strain>
    </source>
</reference>
<dbReference type="InterPro" id="IPR021139">
    <property type="entry name" value="NYN"/>
</dbReference>
<dbReference type="Gene3D" id="3.30.420.610">
    <property type="entry name" value="LOTUS domain-like"/>
    <property type="match status" value="1"/>
</dbReference>
<dbReference type="InterPro" id="IPR025605">
    <property type="entry name" value="OST-HTH/LOTUS_dom"/>
</dbReference>
<evidence type="ECO:0000313" key="4">
    <source>
        <dbReference type="Proteomes" id="UP000326202"/>
    </source>
</evidence>
<dbReference type="PROSITE" id="PS51644">
    <property type="entry name" value="HTH_OST"/>
    <property type="match status" value="1"/>
</dbReference>
<proteinExistence type="predicted"/>
<dbReference type="Proteomes" id="UP000326202">
    <property type="component" value="Chromosome"/>
</dbReference>
<accession>A0A5J6MQ77</accession>
<feature type="domain" description="HTH OST-type" evidence="2">
    <location>
        <begin position="166"/>
        <end position="244"/>
    </location>
</feature>
<dbReference type="OrthoDB" id="9783963at2"/>
<protein>
    <recommendedName>
        <fullName evidence="2">HTH OST-type domain-containing protein</fullName>
    </recommendedName>
</protein>
<dbReference type="Pfam" id="PF12872">
    <property type="entry name" value="OST-HTH"/>
    <property type="match status" value="1"/>
</dbReference>
<dbReference type="KEGG" id="htq:FRZ44_22820"/>
<dbReference type="Pfam" id="PF01936">
    <property type="entry name" value="NYN"/>
    <property type="match status" value="1"/>
</dbReference>